<evidence type="ECO:0000256" key="7">
    <source>
        <dbReference type="RuleBase" id="RU363032"/>
    </source>
</evidence>
<evidence type="ECO:0000256" key="3">
    <source>
        <dbReference type="ARBA" id="ARBA00022475"/>
    </source>
</evidence>
<organism evidence="9 10">
    <name type="scientific">Geochorda subterranea</name>
    <dbReference type="NCBI Taxonomy" id="3109564"/>
    <lineage>
        <taxon>Bacteria</taxon>
        <taxon>Bacillati</taxon>
        <taxon>Bacillota</taxon>
        <taxon>Limnochordia</taxon>
        <taxon>Limnochordales</taxon>
        <taxon>Geochordaceae</taxon>
        <taxon>Geochorda</taxon>
    </lineage>
</organism>
<keyword evidence="10" id="KW-1185">Reference proteome</keyword>
<dbReference type="Pfam" id="PF00528">
    <property type="entry name" value="BPD_transp_1"/>
    <property type="match status" value="1"/>
</dbReference>
<gene>
    <name evidence="9" type="ORF">VLY81_02920</name>
</gene>
<name>A0ABZ1BQY0_9FIRM</name>
<feature type="domain" description="ABC transmembrane type-1" evidence="8">
    <location>
        <begin position="79"/>
        <end position="270"/>
    </location>
</feature>
<dbReference type="CDD" id="cd06261">
    <property type="entry name" value="TM_PBP2"/>
    <property type="match status" value="1"/>
</dbReference>
<dbReference type="PROSITE" id="PS50928">
    <property type="entry name" value="ABC_TM1"/>
    <property type="match status" value="1"/>
</dbReference>
<evidence type="ECO:0000256" key="1">
    <source>
        <dbReference type="ARBA" id="ARBA00004651"/>
    </source>
</evidence>
<feature type="transmembrane region" description="Helical" evidence="7">
    <location>
        <begin position="147"/>
        <end position="170"/>
    </location>
</feature>
<dbReference type="EMBL" id="CP141614">
    <property type="protein sequence ID" value="WRP15139.1"/>
    <property type="molecule type" value="Genomic_DNA"/>
</dbReference>
<dbReference type="Gene3D" id="1.10.3720.10">
    <property type="entry name" value="MetI-like"/>
    <property type="match status" value="1"/>
</dbReference>
<evidence type="ECO:0000313" key="10">
    <source>
        <dbReference type="Proteomes" id="UP001333102"/>
    </source>
</evidence>
<evidence type="ECO:0000256" key="5">
    <source>
        <dbReference type="ARBA" id="ARBA00022989"/>
    </source>
</evidence>
<keyword evidence="5 7" id="KW-1133">Transmembrane helix</keyword>
<dbReference type="PANTHER" id="PTHR32243">
    <property type="entry name" value="MALTOSE TRANSPORT SYSTEM PERMEASE-RELATED"/>
    <property type="match status" value="1"/>
</dbReference>
<protein>
    <submittedName>
        <fullName evidence="9">Carbohydrate ABC transporter permease</fullName>
    </submittedName>
</protein>
<dbReference type="PANTHER" id="PTHR32243:SF18">
    <property type="entry name" value="INNER MEMBRANE ABC TRANSPORTER PERMEASE PROTEIN YCJP"/>
    <property type="match status" value="1"/>
</dbReference>
<feature type="transmembrane region" description="Helical" evidence="7">
    <location>
        <begin position="252"/>
        <end position="275"/>
    </location>
</feature>
<dbReference type="InterPro" id="IPR035906">
    <property type="entry name" value="MetI-like_sf"/>
</dbReference>
<evidence type="ECO:0000256" key="4">
    <source>
        <dbReference type="ARBA" id="ARBA00022692"/>
    </source>
</evidence>
<feature type="transmembrane region" description="Helical" evidence="7">
    <location>
        <begin position="191"/>
        <end position="216"/>
    </location>
</feature>
<feature type="transmembrane region" description="Helical" evidence="7">
    <location>
        <begin position="21"/>
        <end position="39"/>
    </location>
</feature>
<reference evidence="10" key="1">
    <citation type="submission" date="2023-12" db="EMBL/GenBank/DDBJ databases">
        <title>Novel isolates from deep terrestrial aquifers shed light on the physiology and ecology of the class Limnochordia.</title>
        <authorList>
            <person name="Karnachuk O.V."/>
            <person name="Lukina A.P."/>
            <person name="Avakyan M.R."/>
            <person name="Kadnikov V."/>
            <person name="Begmatov S."/>
            <person name="Beletsky A.V."/>
            <person name="Mardanov A.V."/>
            <person name="Ravin N.V."/>
        </authorList>
    </citation>
    <scope>NUCLEOTIDE SEQUENCE [LARGE SCALE GENOMIC DNA]</scope>
    <source>
        <strain evidence="10">LN</strain>
    </source>
</reference>
<dbReference type="Proteomes" id="UP001333102">
    <property type="component" value="Chromosome"/>
</dbReference>
<dbReference type="SUPFAM" id="SSF161098">
    <property type="entry name" value="MetI-like"/>
    <property type="match status" value="1"/>
</dbReference>
<evidence type="ECO:0000256" key="6">
    <source>
        <dbReference type="ARBA" id="ARBA00023136"/>
    </source>
</evidence>
<feature type="transmembrane region" description="Helical" evidence="7">
    <location>
        <begin position="75"/>
        <end position="102"/>
    </location>
</feature>
<keyword evidence="6 7" id="KW-0472">Membrane</keyword>
<comment type="similarity">
    <text evidence="7">Belongs to the binding-protein-dependent transport system permease family.</text>
</comment>
<comment type="subcellular location">
    <subcellularLocation>
        <location evidence="1 7">Cell membrane</location>
        <topology evidence="1 7">Multi-pass membrane protein</topology>
    </subcellularLocation>
</comment>
<keyword evidence="4 7" id="KW-0812">Transmembrane</keyword>
<proteinExistence type="inferred from homology"/>
<accession>A0ABZ1BQY0</accession>
<keyword evidence="3" id="KW-1003">Cell membrane</keyword>
<feature type="transmembrane region" description="Helical" evidence="7">
    <location>
        <begin position="114"/>
        <end position="135"/>
    </location>
</feature>
<sequence length="284" mass="31804">MGMAFLRYRRWLRTADKLYTYASLGLVTVFVLLPFFWILSTSLKPESETFKFPVQWIPGKPTIAAYVEMWSHRPYGIYLLNSAFVALASMLIAVTVSSMSAYGLSRFRFRGSNWVLLAMMGTQMVPPMLLLISYFKVMSAAGLFDTLWALIITYTAYLLPFSVWIMKGYLDTIPVDLDEAALIDGCSPGNVFWRVILPVILPGIVATAIFSFLLAWNEFTFAYVLTSSDKRYTIGVGIAYLFGEYSVAWNELMAAGMVASLPPILLFFFASKYLISGLTAGALK</sequence>
<dbReference type="RefSeq" id="WP_324669529.1">
    <property type="nucleotide sequence ID" value="NZ_CP141614.1"/>
</dbReference>
<dbReference type="InterPro" id="IPR000515">
    <property type="entry name" value="MetI-like"/>
</dbReference>
<evidence type="ECO:0000256" key="2">
    <source>
        <dbReference type="ARBA" id="ARBA00022448"/>
    </source>
</evidence>
<evidence type="ECO:0000313" key="9">
    <source>
        <dbReference type="EMBL" id="WRP15139.1"/>
    </source>
</evidence>
<keyword evidence="2 7" id="KW-0813">Transport</keyword>
<dbReference type="InterPro" id="IPR050901">
    <property type="entry name" value="BP-dep_ABC_trans_perm"/>
</dbReference>
<evidence type="ECO:0000259" key="8">
    <source>
        <dbReference type="PROSITE" id="PS50928"/>
    </source>
</evidence>